<dbReference type="PANTHER" id="PTHR35690:SF1">
    <property type="entry name" value="OS01G0363500 PROTEIN"/>
    <property type="match status" value="1"/>
</dbReference>
<reference evidence="2 3" key="1">
    <citation type="journal article" date="2018" name="Plant J.">
        <title>Genome sequences of Chlorella sorokiniana UTEX 1602 and Micractinium conductrix SAG 241.80: implications to maltose excretion by a green alga.</title>
        <authorList>
            <person name="Arriola M.B."/>
            <person name="Velmurugan N."/>
            <person name="Zhang Y."/>
            <person name="Plunkett M.H."/>
            <person name="Hondzo H."/>
            <person name="Barney B.M."/>
        </authorList>
    </citation>
    <scope>NUCLEOTIDE SEQUENCE [LARGE SCALE GENOMIC DNA]</scope>
    <source>
        <strain evidence="2 3">SAG 241.80</strain>
    </source>
</reference>
<dbReference type="Proteomes" id="UP000239649">
    <property type="component" value="Unassembled WGS sequence"/>
</dbReference>
<feature type="compositionally biased region" description="Low complexity" evidence="1">
    <location>
        <begin position="46"/>
        <end position="63"/>
    </location>
</feature>
<keyword evidence="3" id="KW-1185">Reference proteome</keyword>
<name>A0A2P6V9V1_9CHLO</name>
<evidence type="ECO:0000313" key="3">
    <source>
        <dbReference type="Proteomes" id="UP000239649"/>
    </source>
</evidence>
<evidence type="ECO:0000313" key="2">
    <source>
        <dbReference type="EMBL" id="PSC70869.1"/>
    </source>
</evidence>
<dbReference type="PANTHER" id="PTHR35690">
    <property type="entry name" value="OS01G0363500 PROTEIN"/>
    <property type="match status" value="1"/>
</dbReference>
<sequence>MSSSLSAVCKAPAPASAVALRPRTAPAPAAPQAWRPSRRQPRDLRSPVAAGSSTSSSSAAAPPAVDSAVDTLLRAAATGCVPPATVFVALRTLESAKLPPGDWDSIIGGDASPGNRWRLVFTSGTKQVQDAIKGVGKGGGAYFPITACQRWDATRNEIENGVYLGRIAALTFQGPYRMEGKILEFDFDTLKLRLGGWTLPLPLKAKQDPSAFKRSKDSPFFVFYYVSDKIICARGRGGGIAMWARTTPQWELEQGVV</sequence>
<accession>A0A2P6V9V1</accession>
<evidence type="ECO:0000256" key="1">
    <source>
        <dbReference type="SAM" id="MobiDB-lite"/>
    </source>
</evidence>
<feature type="region of interest" description="Disordered" evidence="1">
    <location>
        <begin position="13"/>
        <end position="63"/>
    </location>
</feature>
<protein>
    <submittedName>
        <fullName evidence="2">Uncharacterized protein</fullName>
    </submittedName>
</protein>
<proteinExistence type="predicted"/>
<gene>
    <name evidence="2" type="ORF">C2E20_5731</name>
</gene>
<dbReference type="EMBL" id="LHPF02000017">
    <property type="protein sequence ID" value="PSC70869.1"/>
    <property type="molecule type" value="Genomic_DNA"/>
</dbReference>
<dbReference type="OrthoDB" id="44190at2759"/>
<comment type="caution">
    <text evidence="2">The sequence shown here is derived from an EMBL/GenBank/DDBJ whole genome shotgun (WGS) entry which is preliminary data.</text>
</comment>
<organism evidence="2 3">
    <name type="scientific">Micractinium conductrix</name>
    <dbReference type="NCBI Taxonomy" id="554055"/>
    <lineage>
        <taxon>Eukaryota</taxon>
        <taxon>Viridiplantae</taxon>
        <taxon>Chlorophyta</taxon>
        <taxon>core chlorophytes</taxon>
        <taxon>Trebouxiophyceae</taxon>
        <taxon>Chlorellales</taxon>
        <taxon>Chlorellaceae</taxon>
        <taxon>Chlorella clade</taxon>
        <taxon>Micractinium</taxon>
    </lineage>
</organism>
<dbReference type="AlphaFoldDB" id="A0A2P6V9V1"/>
<feature type="compositionally biased region" description="Low complexity" evidence="1">
    <location>
        <begin position="19"/>
        <end position="35"/>
    </location>
</feature>